<proteinExistence type="predicted"/>
<evidence type="ECO:0000313" key="3">
    <source>
        <dbReference type="Proteomes" id="UP001597374"/>
    </source>
</evidence>
<dbReference type="PANTHER" id="PTHR22916">
    <property type="entry name" value="GLYCOSYLTRANSFERASE"/>
    <property type="match status" value="1"/>
</dbReference>
<dbReference type="RefSeq" id="WP_250431281.1">
    <property type="nucleotide sequence ID" value="NZ_JALPRR010000003.1"/>
</dbReference>
<name>A0ABW5D384_9BACT</name>
<dbReference type="EMBL" id="JBHUIM010000002">
    <property type="protein sequence ID" value="MFD2247979.1"/>
    <property type="molecule type" value="Genomic_DNA"/>
</dbReference>
<gene>
    <name evidence="2" type="ORF">ACFSKP_17050</name>
</gene>
<dbReference type="SUPFAM" id="SSF53448">
    <property type="entry name" value="Nucleotide-diphospho-sugar transferases"/>
    <property type="match status" value="1"/>
</dbReference>
<dbReference type="Pfam" id="PF00535">
    <property type="entry name" value="Glycos_transf_2"/>
    <property type="match status" value="1"/>
</dbReference>
<dbReference type="InterPro" id="IPR001173">
    <property type="entry name" value="Glyco_trans_2-like"/>
</dbReference>
<organism evidence="2 3">
    <name type="scientific">Pontibacter ruber</name>
    <dbReference type="NCBI Taxonomy" id="1343895"/>
    <lineage>
        <taxon>Bacteria</taxon>
        <taxon>Pseudomonadati</taxon>
        <taxon>Bacteroidota</taxon>
        <taxon>Cytophagia</taxon>
        <taxon>Cytophagales</taxon>
        <taxon>Hymenobacteraceae</taxon>
        <taxon>Pontibacter</taxon>
    </lineage>
</organism>
<comment type="caution">
    <text evidence="2">The sequence shown here is derived from an EMBL/GenBank/DDBJ whole genome shotgun (WGS) entry which is preliminary data.</text>
</comment>
<evidence type="ECO:0000313" key="2">
    <source>
        <dbReference type="EMBL" id="MFD2247979.1"/>
    </source>
</evidence>
<keyword evidence="3" id="KW-1185">Reference proteome</keyword>
<feature type="domain" description="Glycosyltransferase 2-like" evidence="1">
    <location>
        <begin position="11"/>
        <end position="125"/>
    </location>
</feature>
<dbReference type="Gene3D" id="3.90.550.10">
    <property type="entry name" value="Spore Coat Polysaccharide Biosynthesis Protein SpsA, Chain A"/>
    <property type="match status" value="1"/>
</dbReference>
<dbReference type="InterPro" id="IPR029044">
    <property type="entry name" value="Nucleotide-diphossugar_trans"/>
</dbReference>
<sequence>MMQNSQQPLVSVIIPFFNEEQFLHEAVESVLLQDYSQWELLLVDDGSSDGSVGLAKAYAARHPGKIMYCEHAGHINKGLSATRNEGIRQSKGDLLAFLDADDVWLAEKLSDQVKIFEQNPDIAMVAEASLYWYSGASDDKKNVAIPVGAPAGKVYRPAELVRYLYPLSNGAAPCPSGLMVAKQAAINAGGFEESFTKQYQLYEDQAFLHKIYLKEKVFISASCNNKYRQRIGSIMQQVHEEGQYHLVRRYFLEWLEAYLIREHIQDKKTLQLLKKALVPYRYPNLYFITEQLPAKVKRFVRKGIRKAIRK</sequence>
<accession>A0ABW5D384</accession>
<protein>
    <submittedName>
        <fullName evidence="2">Glycosyltransferase family 2 protein</fullName>
    </submittedName>
</protein>
<dbReference type="Proteomes" id="UP001597374">
    <property type="component" value="Unassembled WGS sequence"/>
</dbReference>
<dbReference type="CDD" id="cd00761">
    <property type="entry name" value="Glyco_tranf_GTA_type"/>
    <property type="match status" value="1"/>
</dbReference>
<evidence type="ECO:0000259" key="1">
    <source>
        <dbReference type="Pfam" id="PF00535"/>
    </source>
</evidence>
<reference evidence="3" key="1">
    <citation type="journal article" date="2019" name="Int. J. Syst. Evol. Microbiol.">
        <title>The Global Catalogue of Microorganisms (GCM) 10K type strain sequencing project: providing services to taxonomists for standard genome sequencing and annotation.</title>
        <authorList>
            <consortium name="The Broad Institute Genomics Platform"/>
            <consortium name="The Broad Institute Genome Sequencing Center for Infectious Disease"/>
            <person name="Wu L."/>
            <person name="Ma J."/>
        </authorList>
    </citation>
    <scope>NUCLEOTIDE SEQUENCE [LARGE SCALE GENOMIC DNA]</scope>
    <source>
        <strain evidence="3">CGMCC 4.1782</strain>
    </source>
</reference>